<keyword evidence="2" id="KW-1185">Reference proteome</keyword>
<gene>
    <name evidence="1" type="ORF">FF38_14247</name>
</gene>
<protein>
    <submittedName>
        <fullName evidence="1">Uncharacterized protein</fullName>
    </submittedName>
</protein>
<sequence>MEVAGGGIIVAIQLDNQSVLFYCEKVKSYQYNPHYLSYEIVSEKSNEYHIINISDLLGPAVSMINTAFGKSFIRLKEYYKLI</sequence>
<comment type="caution">
    <text evidence="1">The sequence shown here is derived from an EMBL/GenBank/DDBJ whole genome shotgun (WGS) entry which is preliminary data.</text>
</comment>
<reference evidence="1 2" key="1">
    <citation type="journal article" date="2015" name="Nat. Commun.">
        <title>Lucilia cuprina genome unlocks parasitic fly biology to underpin future interventions.</title>
        <authorList>
            <person name="Anstead C.A."/>
            <person name="Korhonen P.K."/>
            <person name="Young N.D."/>
            <person name="Hall R.S."/>
            <person name="Jex A.R."/>
            <person name="Murali S.C."/>
            <person name="Hughes D.S."/>
            <person name="Lee S.F."/>
            <person name="Perry T."/>
            <person name="Stroehlein A.J."/>
            <person name="Ansell B.R."/>
            <person name="Breugelmans B."/>
            <person name="Hofmann A."/>
            <person name="Qu J."/>
            <person name="Dugan S."/>
            <person name="Lee S.L."/>
            <person name="Chao H."/>
            <person name="Dinh H."/>
            <person name="Han Y."/>
            <person name="Doddapaneni H.V."/>
            <person name="Worley K.C."/>
            <person name="Muzny D.M."/>
            <person name="Ioannidis P."/>
            <person name="Waterhouse R.M."/>
            <person name="Zdobnov E.M."/>
            <person name="James P.J."/>
            <person name="Bagnall N.H."/>
            <person name="Kotze A.C."/>
            <person name="Gibbs R.A."/>
            <person name="Richards S."/>
            <person name="Batterham P."/>
            <person name="Gasser R.B."/>
        </authorList>
    </citation>
    <scope>NUCLEOTIDE SEQUENCE [LARGE SCALE GENOMIC DNA]</scope>
    <source>
        <strain evidence="1 2">LS</strain>
        <tissue evidence="1">Full body</tissue>
    </source>
</reference>
<dbReference type="AlphaFoldDB" id="A0A0L0BSR4"/>
<evidence type="ECO:0000313" key="2">
    <source>
        <dbReference type="Proteomes" id="UP000037069"/>
    </source>
</evidence>
<accession>A0A0L0BSR4</accession>
<proteinExistence type="predicted"/>
<dbReference type="EMBL" id="JRES01001415">
    <property type="protein sequence ID" value="KNC23120.1"/>
    <property type="molecule type" value="Genomic_DNA"/>
</dbReference>
<dbReference type="Proteomes" id="UP000037069">
    <property type="component" value="Unassembled WGS sequence"/>
</dbReference>
<organism evidence="1 2">
    <name type="scientific">Lucilia cuprina</name>
    <name type="common">Green bottle fly</name>
    <name type="synonym">Australian sheep blowfly</name>
    <dbReference type="NCBI Taxonomy" id="7375"/>
    <lineage>
        <taxon>Eukaryota</taxon>
        <taxon>Metazoa</taxon>
        <taxon>Ecdysozoa</taxon>
        <taxon>Arthropoda</taxon>
        <taxon>Hexapoda</taxon>
        <taxon>Insecta</taxon>
        <taxon>Pterygota</taxon>
        <taxon>Neoptera</taxon>
        <taxon>Endopterygota</taxon>
        <taxon>Diptera</taxon>
        <taxon>Brachycera</taxon>
        <taxon>Muscomorpha</taxon>
        <taxon>Oestroidea</taxon>
        <taxon>Calliphoridae</taxon>
        <taxon>Luciliinae</taxon>
        <taxon>Lucilia</taxon>
    </lineage>
</organism>
<name>A0A0L0BSR4_LUCCU</name>
<evidence type="ECO:0000313" key="1">
    <source>
        <dbReference type="EMBL" id="KNC23120.1"/>
    </source>
</evidence>